<dbReference type="GO" id="GO:0004527">
    <property type="term" value="F:exonuclease activity"/>
    <property type="evidence" value="ECO:0007669"/>
    <property type="project" value="UniProtKB-KW"/>
</dbReference>
<keyword evidence="1" id="KW-0540">Nuclease</keyword>
<proteinExistence type="predicted"/>
<evidence type="ECO:0000256" key="1">
    <source>
        <dbReference type="ARBA" id="ARBA00022722"/>
    </source>
</evidence>
<evidence type="ECO:0000313" key="7">
    <source>
        <dbReference type="Proteomes" id="UP001474421"/>
    </source>
</evidence>
<reference evidence="6 7" key="1">
    <citation type="journal article" date="2024" name="Proc. Natl. Acad. Sci. U.S.A.">
        <title>The genetic regulatory architecture and epigenomic basis for age-related changes in rattlesnake venom.</title>
        <authorList>
            <person name="Hogan M.P."/>
            <person name="Holding M.L."/>
            <person name="Nystrom G.S."/>
            <person name="Colston T.J."/>
            <person name="Bartlett D.A."/>
            <person name="Mason A.J."/>
            <person name="Ellsworth S.A."/>
            <person name="Rautsaw R.M."/>
            <person name="Lawrence K.C."/>
            <person name="Strickland J.L."/>
            <person name="He B."/>
            <person name="Fraser P."/>
            <person name="Margres M.J."/>
            <person name="Gilbert D.M."/>
            <person name="Gibbs H.L."/>
            <person name="Parkinson C.L."/>
            <person name="Rokyta D.R."/>
        </authorList>
    </citation>
    <scope>NUCLEOTIDE SEQUENCE [LARGE SCALE GENOMIC DNA]</scope>
    <source>
        <strain evidence="6">DRR0105</strain>
    </source>
</reference>
<dbReference type="PANTHER" id="PTHR12801:SF82">
    <property type="entry name" value="RNA EXONUCLEASE 5"/>
    <property type="match status" value="1"/>
</dbReference>
<gene>
    <name evidence="6" type="ORF">NXF25_016436</name>
</gene>
<evidence type="ECO:0000313" key="6">
    <source>
        <dbReference type="EMBL" id="KAK9393174.1"/>
    </source>
</evidence>
<dbReference type="SUPFAM" id="SSF53098">
    <property type="entry name" value="Ribonuclease H-like"/>
    <property type="match status" value="1"/>
</dbReference>
<dbReference type="InterPro" id="IPR035979">
    <property type="entry name" value="RBD_domain_sf"/>
</dbReference>
<name>A0AAW1AUC1_CROAD</name>
<dbReference type="GO" id="GO:0003723">
    <property type="term" value="F:RNA binding"/>
    <property type="evidence" value="ECO:0007669"/>
    <property type="project" value="UniProtKB-UniRule"/>
</dbReference>
<dbReference type="InterPro" id="IPR012677">
    <property type="entry name" value="Nucleotide-bd_a/b_plait_sf"/>
</dbReference>
<dbReference type="EMBL" id="JAOTOJ010000014">
    <property type="protein sequence ID" value="KAK9393174.1"/>
    <property type="molecule type" value="Genomic_DNA"/>
</dbReference>
<evidence type="ECO:0000256" key="2">
    <source>
        <dbReference type="ARBA" id="ARBA00022801"/>
    </source>
</evidence>
<evidence type="ECO:0000259" key="5">
    <source>
        <dbReference type="PROSITE" id="PS50102"/>
    </source>
</evidence>
<dbReference type="SMART" id="SM00360">
    <property type="entry name" value="RRM"/>
    <property type="match status" value="2"/>
</dbReference>
<dbReference type="PANTHER" id="PTHR12801">
    <property type="entry name" value="RNA EXONUCLEASE REXO1 / RECO3 FAMILY MEMBER-RELATED"/>
    <property type="match status" value="1"/>
</dbReference>
<dbReference type="PROSITE" id="PS50102">
    <property type="entry name" value="RRM"/>
    <property type="match status" value="2"/>
</dbReference>
<dbReference type="InterPro" id="IPR012337">
    <property type="entry name" value="RNaseH-like_sf"/>
</dbReference>
<dbReference type="SUPFAM" id="SSF54928">
    <property type="entry name" value="RNA-binding domain, RBD"/>
    <property type="match status" value="1"/>
</dbReference>
<feature type="domain" description="RRM" evidence="5">
    <location>
        <begin position="537"/>
        <end position="611"/>
    </location>
</feature>
<dbReference type="InterPro" id="IPR036397">
    <property type="entry name" value="RNaseH_sf"/>
</dbReference>
<dbReference type="InterPro" id="IPR047021">
    <property type="entry name" value="REXO1/3/4-like"/>
</dbReference>
<accession>A0AAW1AUC1</accession>
<dbReference type="Gene3D" id="3.30.420.10">
    <property type="entry name" value="Ribonuclease H-like superfamily/Ribonuclease H"/>
    <property type="match status" value="1"/>
</dbReference>
<dbReference type="CDD" id="cd06145">
    <property type="entry name" value="REX1_like"/>
    <property type="match status" value="1"/>
</dbReference>
<evidence type="ECO:0000256" key="4">
    <source>
        <dbReference type="PROSITE-ProRule" id="PRU00176"/>
    </source>
</evidence>
<dbReference type="Pfam" id="PF00076">
    <property type="entry name" value="RRM_1"/>
    <property type="match status" value="2"/>
</dbReference>
<keyword evidence="3 6" id="KW-0269">Exonuclease</keyword>
<comment type="caution">
    <text evidence="6">The sequence shown here is derived from an EMBL/GenBank/DDBJ whole genome shotgun (WGS) entry which is preliminary data.</text>
</comment>
<dbReference type="Gene3D" id="3.30.70.330">
    <property type="match status" value="2"/>
</dbReference>
<sequence length="796" mass="89152">MATAAPRLGPTRLALVGGRHFKQPAAAQAPPPPLDAFGPSTKKVCRLPFALLLPHLKHRQLRPEQTIAEQGFSSIARRASLGMGCRDPAHQNIKLSSEVNPPRFSTQMFGESQISYEQLGELLKYATQGKHHNVTQPSWCRIHHRRQLAGVTVLILHHVDQLHFYRYYLQFKHLRKTFKHRFCLPALSGDFIEKPDGLGTNDCQQLSREEMDEDPIIQKYAEKGCSLSSYILTGEEMQLHDYPVKGCDDYSHFVQTDCNDLVTDSSPLFGLDCEMCLTDKGSELTRIAVVDTSGRCLMNELVKPKWPIRNYLTCYSGITEKLLQPVQTTLSEIQARLRNMLPPDAILVGHSLDADLRALEMIHPKVIDTSLLYTRKGGRRFKLKFLAAAVLGKEIQSKAQLGHDPTEDAQCALELAQYFIEQGARKVAELNLEARWSEQRKMEESGTGVKAKQNDRMQKGLLENLQSIGQKTLLQGEQNNVQNPMASLNEQILQKAPEEIPKSPINIIQLVLDSKQVTADLLAETTSKMRAKLSDLLTIYVGPLSKNVCLKTVKKAFRKCGHIQTIRVIPETVKPHLCIQYEVLEGAQLALEELNGAEIGGSALQIQRPVTETTLEGEVLVQELERDPENEGMVYLAGLRKGQDEKELQEQLGPLKGLRSIFWPRGLQTERRRNYCFLRFQSPECASEALRLLQGSMFQSRKALSSPTFFRWARLVNEKGQGGAEGQEKQQQVLDLELGLTRAIKKLDRRVKALYEQVPENTLCLVLLPGTDSLSSSLGGLGLLGIKGEKNTSTSC</sequence>
<keyword evidence="4" id="KW-0694">RNA-binding</keyword>
<protein>
    <submittedName>
        <fullName evidence="6">RNA exonuclease NEF-sp</fullName>
    </submittedName>
</protein>
<dbReference type="AlphaFoldDB" id="A0AAW1AUC1"/>
<evidence type="ECO:0000256" key="3">
    <source>
        <dbReference type="ARBA" id="ARBA00022839"/>
    </source>
</evidence>
<dbReference type="GO" id="GO:0005634">
    <property type="term" value="C:nucleus"/>
    <property type="evidence" value="ECO:0007669"/>
    <property type="project" value="TreeGrafter"/>
</dbReference>
<keyword evidence="2" id="KW-0378">Hydrolase</keyword>
<dbReference type="InterPro" id="IPR000504">
    <property type="entry name" value="RRM_dom"/>
</dbReference>
<dbReference type="InterPro" id="IPR013520">
    <property type="entry name" value="Ribonucl_H"/>
</dbReference>
<dbReference type="SMART" id="SM00479">
    <property type="entry name" value="EXOIII"/>
    <property type="match status" value="1"/>
</dbReference>
<dbReference type="FunFam" id="3.30.420.10:FF:000175">
    <property type="entry name" value="RNA exonuclease 5"/>
    <property type="match status" value="1"/>
</dbReference>
<keyword evidence="7" id="KW-1185">Reference proteome</keyword>
<organism evidence="6 7">
    <name type="scientific">Crotalus adamanteus</name>
    <name type="common">Eastern diamondback rattlesnake</name>
    <dbReference type="NCBI Taxonomy" id="8729"/>
    <lineage>
        <taxon>Eukaryota</taxon>
        <taxon>Metazoa</taxon>
        <taxon>Chordata</taxon>
        <taxon>Craniata</taxon>
        <taxon>Vertebrata</taxon>
        <taxon>Euteleostomi</taxon>
        <taxon>Lepidosauria</taxon>
        <taxon>Squamata</taxon>
        <taxon>Bifurcata</taxon>
        <taxon>Unidentata</taxon>
        <taxon>Episquamata</taxon>
        <taxon>Toxicofera</taxon>
        <taxon>Serpentes</taxon>
        <taxon>Colubroidea</taxon>
        <taxon>Viperidae</taxon>
        <taxon>Crotalinae</taxon>
        <taxon>Crotalus</taxon>
    </lineage>
</organism>
<dbReference type="InterPro" id="IPR034922">
    <property type="entry name" value="REX1-like_exo"/>
</dbReference>
<dbReference type="Proteomes" id="UP001474421">
    <property type="component" value="Unassembled WGS sequence"/>
</dbReference>
<feature type="domain" description="RRM" evidence="5">
    <location>
        <begin position="632"/>
        <end position="702"/>
    </location>
</feature>